<keyword evidence="6 7" id="KW-0472">Membrane</keyword>
<feature type="transmembrane region" description="Helical" evidence="7">
    <location>
        <begin position="365"/>
        <end position="389"/>
    </location>
</feature>
<feature type="transmembrane region" description="Helical" evidence="7">
    <location>
        <begin position="242"/>
        <end position="268"/>
    </location>
</feature>
<feature type="transmembrane region" description="Helical" evidence="7">
    <location>
        <begin position="396"/>
        <end position="416"/>
    </location>
</feature>
<keyword evidence="5 7" id="KW-1133">Transmembrane helix</keyword>
<feature type="transmembrane region" description="Helical" evidence="7">
    <location>
        <begin position="102"/>
        <end position="120"/>
    </location>
</feature>
<sequence>MTSAVEKKENKMGTMPINKLLLTMSLPIMISMLVQAMYNIVDSIFVAQIGENALAALSLAFPIQNLMISVGAGTCIGINALLSRSLGEKNFEDANKTALNGVLLAFLSYLAFALFGLFFARSFFAAQTSNPEIIEYGTQYLSICTVFSLGVFMQITFERILQSTGNTFYNMITQGLGAIINIILDPILIFGLFGFPKMGVPGSAIATVIGQFAAMFLSIYFNHSRNHEVDLSFKHFRPDLRIIKTIYSVGVPSIIMMSIGSVMTYFFNKILLLFSSTAVSVFGVYFKLQSFVFMPVFGLNNGMVPIIAYNYGARNKKRIMDTMWLSILMSVSIMAVGALSFQLFAPQFLGFFNASEEMLAIGVPALKIISISFLFAGYCIIVGSVFQALGNGMLSLINSIARQLVVILPAAYIFAVNFGLSYVWWSFPIAEIASVTLSTLFLKHTFDKKIKPLDQPDVEFETVSE</sequence>
<dbReference type="InterPro" id="IPR002528">
    <property type="entry name" value="MATE_fam"/>
</dbReference>
<dbReference type="AlphaFoldDB" id="A0A1D3TVW3"/>
<evidence type="ECO:0000256" key="7">
    <source>
        <dbReference type="SAM" id="Phobius"/>
    </source>
</evidence>
<feature type="transmembrane region" description="Helical" evidence="7">
    <location>
        <begin position="140"/>
        <end position="157"/>
    </location>
</feature>
<feature type="transmembrane region" description="Helical" evidence="7">
    <location>
        <begin position="323"/>
        <end position="345"/>
    </location>
</feature>
<organism evidence="8 9">
    <name type="scientific">Anaerobium acetethylicum</name>
    <dbReference type="NCBI Taxonomy" id="1619234"/>
    <lineage>
        <taxon>Bacteria</taxon>
        <taxon>Bacillati</taxon>
        <taxon>Bacillota</taxon>
        <taxon>Clostridia</taxon>
        <taxon>Lachnospirales</taxon>
        <taxon>Lachnospiraceae</taxon>
        <taxon>Anaerobium</taxon>
    </lineage>
</organism>
<protein>
    <submittedName>
        <fullName evidence="8">Putative efflux protein, MATE family</fullName>
    </submittedName>
</protein>
<feature type="transmembrane region" description="Helical" evidence="7">
    <location>
        <begin position="199"/>
        <end position="221"/>
    </location>
</feature>
<dbReference type="Proteomes" id="UP000199315">
    <property type="component" value="Unassembled WGS sequence"/>
</dbReference>
<keyword evidence="9" id="KW-1185">Reference proteome</keyword>
<evidence type="ECO:0000256" key="1">
    <source>
        <dbReference type="ARBA" id="ARBA00004651"/>
    </source>
</evidence>
<gene>
    <name evidence="8" type="ORF">SAMN05421730_101931</name>
</gene>
<keyword evidence="3" id="KW-1003">Cell membrane</keyword>
<accession>A0A1D3TVW3</accession>
<dbReference type="STRING" id="1619234.SAMN05421730_101931"/>
<dbReference type="GO" id="GO:0005886">
    <property type="term" value="C:plasma membrane"/>
    <property type="evidence" value="ECO:0007669"/>
    <property type="project" value="UniProtKB-SubCell"/>
</dbReference>
<dbReference type="InterPro" id="IPR052031">
    <property type="entry name" value="Membrane_Transporter-Flippase"/>
</dbReference>
<evidence type="ECO:0000256" key="5">
    <source>
        <dbReference type="ARBA" id="ARBA00022989"/>
    </source>
</evidence>
<keyword evidence="4 7" id="KW-0812">Transmembrane</keyword>
<evidence type="ECO:0000256" key="3">
    <source>
        <dbReference type="ARBA" id="ARBA00022475"/>
    </source>
</evidence>
<evidence type="ECO:0000256" key="6">
    <source>
        <dbReference type="ARBA" id="ARBA00023136"/>
    </source>
</evidence>
<feature type="transmembrane region" description="Helical" evidence="7">
    <location>
        <begin position="20"/>
        <end position="41"/>
    </location>
</feature>
<name>A0A1D3TVW3_9FIRM</name>
<dbReference type="PANTHER" id="PTHR43549:SF2">
    <property type="entry name" value="MULTIDRUG RESISTANCE PROTEIN NORM-RELATED"/>
    <property type="match status" value="1"/>
</dbReference>
<comment type="subcellular location">
    <subcellularLocation>
        <location evidence="1">Cell membrane</location>
        <topology evidence="1">Multi-pass membrane protein</topology>
    </subcellularLocation>
</comment>
<evidence type="ECO:0000256" key="4">
    <source>
        <dbReference type="ARBA" id="ARBA00022692"/>
    </source>
</evidence>
<dbReference type="PANTHER" id="PTHR43549">
    <property type="entry name" value="MULTIDRUG RESISTANCE PROTEIN YPNP-RELATED"/>
    <property type="match status" value="1"/>
</dbReference>
<dbReference type="EMBL" id="FMKA01000019">
    <property type="protein sequence ID" value="SCP98323.1"/>
    <property type="molecule type" value="Genomic_DNA"/>
</dbReference>
<evidence type="ECO:0000256" key="2">
    <source>
        <dbReference type="ARBA" id="ARBA00022448"/>
    </source>
</evidence>
<keyword evidence="2" id="KW-0813">Transport</keyword>
<proteinExistence type="predicted"/>
<feature type="transmembrane region" description="Helical" evidence="7">
    <location>
        <begin position="169"/>
        <end position="193"/>
    </location>
</feature>
<evidence type="ECO:0000313" key="8">
    <source>
        <dbReference type="EMBL" id="SCP98323.1"/>
    </source>
</evidence>
<dbReference type="GO" id="GO:0015297">
    <property type="term" value="F:antiporter activity"/>
    <property type="evidence" value="ECO:0007669"/>
    <property type="project" value="InterPro"/>
</dbReference>
<evidence type="ECO:0000313" key="9">
    <source>
        <dbReference type="Proteomes" id="UP000199315"/>
    </source>
</evidence>
<dbReference type="Pfam" id="PF01554">
    <property type="entry name" value="MatE"/>
    <property type="match status" value="2"/>
</dbReference>
<reference evidence="8 9" key="1">
    <citation type="submission" date="2016-09" db="EMBL/GenBank/DDBJ databases">
        <authorList>
            <person name="Capua I."/>
            <person name="De Benedictis P."/>
            <person name="Joannis T."/>
            <person name="Lombin L.H."/>
            <person name="Cattoli G."/>
        </authorList>
    </citation>
    <scope>NUCLEOTIDE SEQUENCE [LARGE SCALE GENOMIC DNA]</scope>
    <source>
        <strain evidence="8 9">GluBS11</strain>
    </source>
</reference>
<feature type="transmembrane region" description="Helical" evidence="7">
    <location>
        <begin position="61"/>
        <end position="82"/>
    </location>
</feature>
<dbReference type="PIRSF" id="PIRSF006603">
    <property type="entry name" value="DinF"/>
    <property type="match status" value="1"/>
</dbReference>
<dbReference type="GO" id="GO:0042910">
    <property type="term" value="F:xenobiotic transmembrane transporter activity"/>
    <property type="evidence" value="ECO:0007669"/>
    <property type="project" value="InterPro"/>
</dbReference>
<dbReference type="NCBIfam" id="TIGR00797">
    <property type="entry name" value="matE"/>
    <property type="match status" value="1"/>
</dbReference>
<dbReference type="CDD" id="cd13144">
    <property type="entry name" value="MATE_like_4"/>
    <property type="match status" value="1"/>
</dbReference>
<dbReference type="InterPro" id="IPR048279">
    <property type="entry name" value="MdtK-like"/>
</dbReference>
<feature type="transmembrane region" description="Helical" evidence="7">
    <location>
        <begin position="288"/>
        <end position="311"/>
    </location>
</feature>